<dbReference type="OrthoDB" id="460004at2"/>
<dbReference type="PATRIC" id="fig|272123.3.peg.6573"/>
<dbReference type="Proteomes" id="UP000010474">
    <property type="component" value="Plasmid pANACY.03"/>
</dbReference>
<dbReference type="Pfam" id="PF13481">
    <property type="entry name" value="AAA_25"/>
    <property type="match status" value="1"/>
</dbReference>
<geneLocation type="plasmid" evidence="2 3">
    <name>pANACY.03</name>
</geneLocation>
<gene>
    <name evidence="2" type="ordered locus">Anacy_6050</name>
</gene>
<dbReference type="SUPFAM" id="SSF46785">
    <property type="entry name" value="Winged helix' DNA-binding domain"/>
    <property type="match status" value="1"/>
</dbReference>
<keyword evidence="2" id="KW-0614">Plasmid</keyword>
<dbReference type="Gene3D" id="3.40.50.300">
    <property type="entry name" value="P-loop containing nucleotide triphosphate hydrolases"/>
    <property type="match status" value="1"/>
</dbReference>
<dbReference type="InterPro" id="IPR036390">
    <property type="entry name" value="WH_DNA-bd_sf"/>
</dbReference>
<dbReference type="InterPro" id="IPR027417">
    <property type="entry name" value="P-loop_NTPase"/>
</dbReference>
<feature type="coiled-coil region" evidence="1">
    <location>
        <begin position="189"/>
        <end position="216"/>
    </location>
</feature>
<dbReference type="RefSeq" id="WP_015217793.1">
    <property type="nucleotide sequence ID" value="NC_019773.1"/>
</dbReference>
<evidence type="ECO:0000256" key="1">
    <source>
        <dbReference type="SAM" id="Coils"/>
    </source>
</evidence>
<dbReference type="SUPFAM" id="SSF52540">
    <property type="entry name" value="P-loop containing nucleoside triphosphate hydrolases"/>
    <property type="match status" value="1"/>
</dbReference>
<dbReference type="KEGG" id="acy:Anacy_6050"/>
<keyword evidence="3" id="KW-1185">Reference proteome</keyword>
<evidence type="ECO:0000313" key="3">
    <source>
        <dbReference type="Proteomes" id="UP000010474"/>
    </source>
</evidence>
<evidence type="ECO:0000313" key="2">
    <source>
        <dbReference type="EMBL" id="AFZ61327.1"/>
    </source>
</evidence>
<proteinExistence type="predicted"/>
<dbReference type="HOGENOM" id="CLU_369074_0_0_3"/>
<sequence>MKTQSTTALHNSCPINQVSIWVTGTDCIYALNNLSSVAEICLYNQQELSSGTNYFIDDANTPEWQIKDMCWQNPDSCYVHGINTPLEHLISEAFSAKAFFIQMLDYALPFADWAERKDKELLTIKEAIQIAQIAYKYKSGLDLEVELNTLRVRCNQNSYDWNRCMAKLEKEFYQELERRGIPNNSTDPSERLKLEIKRYIAEKDEAKKALIAKELRKQGISNQDIKAIANQLDNSFATPKGKFFSSYDLLSYEPEVAPWLIPGLLPSTGVALLAGDPGIGKSTLAYDCGYSVISGKPFLGETPARVGKVLFLTGDEPFNQLREKIITRGFFEYMGMFDVIHDWDISQDGMLEEKLEQLRPALVIIDSFSSIHQSEVFDENSSNAARGIRKLNRLLERYNCAGLMIHHTNKNKEQKGIHKVRGNTGITAAATAVWLLSGEGNVRRFTTPKLRSSDPVDWNITLDLNSGRFDVVSGNEEIQQSKSVIGRVRELFERLGHNTRLEFIEVKAQVSGTDDSLRKALSRLCNQGIIVKTASKVDSRKIVYYLSSKYILHTPPPSSNCVNLSNKISENITRQSVEILDKSLDKPWDNVGQDVEQVPINTPCPIAENFVGKGFGQDIGQASTSKEGGEVVQDVGQAANVTETEVATDSSKLEITALSSRCSANAEDIASTTPAQQEYQKGDTIRCYPTERHADNAWKVKATIYHIEYSQLSTGQWLPTYCEIRWMDKKGRVHADKIAGGLFDEWVFGKVSGF</sequence>
<organism evidence="2 3">
    <name type="scientific">Anabaena cylindrica (strain ATCC 27899 / PCC 7122)</name>
    <dbReference type="NCBI Taxonomy" id="272123"/>
    <lineage>
        <taxon>Bacteria</taxon>
        <taxon>Bacillati</taxon>
        <taxon>Cyanobacteriota</taxon>
        <taxon>Cyanophyceae</taxon>
        <taxon>Nostocales</taxon>
        <taxon>Nostocaceae</taxon>
        <taxon>Anabaena</taxon>
    </lineage>
</organism>
<keyword evidence="1" id="KW-0175">Coiled coil</keyword>
<reference evidence="3" key="1">
    <citation type="journal article" date="2013" name="Proc. Natl. Acad. Sci. U.S.A.">
        <title>Improving the coverage of the cyanobacterial phylum using diversity-driven genome sequencing.</title>
        <authorList>
            <person name="Shih P.M."/>
            <person name="Wu D."/>
            <person name="Latifi A."/>
            <person name="Axen S.D."/>
            <person name="Fewer D.P."/>
            <person name="Talla E."/>
            <person name="Calteau A."/>
            <person name="Cai F."/>
            <person name="Tandeau de Marsac N."/>
            <person name="Rippka R."/>
            <person name="Herdman M."/>
            <person name="Sivonen K."/>
            <person name="Coursin T."/>
            <person name="Laurent T."/>
            <person name="Goodwin L."/>
            <person name="Nolan M."/>
            <person name="Davenport K.W."/>
            <person name="Han C.S."/>
            <person name="Rubin E.M."/>
            <person name="Eisen J.A."/>
            <person name="Woyke T."/>
            <person name="Gugger M."/>
            <person name="Kerfeld C.A."/>
        </authorList>
    </citation>
    <scope>NUCLEOTIDE SEQUENCE [LARGE SCALE GENOMIC DNA]</scope>
    <source>
        <strain evidence="3">ATCC 27899 / PCC 7122</strain>
    </source>
</reference>
<evidence type="ECO:0008006" key="4">
    <source>
        <dbReference type="Google" id="ProtNLM"/>
    </source>
</evidence>
<dbReference type="EMBL" id="CP003662">
    <property type="protein sequence ID" value="AFZ61327.1"/>
    <property type="molecule type" value="Genomic_DNA"/>
</dbReference>
<accession>K9ZS28</accession>
<protein>
    <recommendedName>
        <fullName evidence="4">AAA ATPase</fullName>
    </recommendedName>
</protein>
<dbReference type="AlphaFoldDB" id="K9ZS28"/>
<name>K9ZS28_ANACC</name>